<dbReference type="PANTHER" id="PTHR35043:SF8">
    <property type="entry name" value="DUF4220 DOMAIN-CONTAINING PROTEIN"/>
    <property type="match status" value="1"/>
</dbReference>
<feature type="transmembrane region" description="Helical" evidence="1">
    <location>
        <begin position="189"/>
        <end position="209"/>
    </location>
</feature>
<evidence type="ECO:0000313" key="2">
    <source>
        <dbReference type="EMBL" id="KAF2106052.1"/>
    </source>
</evidence>
<dbReference type="Proteomes" id="UP000799770">
    <property type="component" value="Unassembled WGS sequence"/>
</dbReference>
<name>A0A6A5YFI6_9PLEO</name>
<feature type="transmembrane region" description="Helical" evidence="1">
    <location>
        <begin position="354"/>
        <end position="376"/>
    </location>
</feature>
<evidence type="ECO:0000313" key="3">
    <source>
        <dbReference type="Proteomes" id="UP000799770"/>
    </source>
</evidence>
<keyword evidence="1" id="KW-0472">Membrane</keyword>
<proteinExistence type="predicted"/>
<feature type="transmembrane region" description="Helical" evidence="1">
    <location>
        <begin position="324"/>
        <end position="342"/>
    </location>
</feature>
<dbReference type="OrthoDB" id="3061561at2759"/>
<dbReference type="PANTHER" id="PTHR35043">
    <property type="entry name" value="TRANSCRIPTION FACTOR DOMAIN-CONTAINING PROTEIN"/>
    <property type="match status" value="1"/>
</dbReference>
<dbReference type="AlphaFoldDB" id="A0A6A5YFI6"/>
<protein>
    <submittedName>
        <fullName evidence="2">Uncharacterized protein</fullName>
    </submittedName>
</protein>
<dbReference type="EMBL" id="ML977367">
    <property type="protein sequence ID" value="KAF2106052.1"/>
    <property type="molecule type" value="Genomic_DNA"/>
</dbReference>
<keyword evidence="3" id="KW-1185">Reference proteome</keyword>
<feature type="transmembrane region" description="Helical" evidence="1">
    <location>
        <begin position="64"/>
        <end position="83"/>
    </location>
</feature>
<accession>A0A6A5YFI6</accession>
<gene>
    <name evidence="2" type="ORF">BDV96DRAFT_617543</name>
</gene>
<keyword evidence="1" id="KW-1133">Transmembrane helix</keyword>
<feature type="transmembrane region" description="Helical" evidence="1">
    <location>
        <begin position="164"/>
        <end position="183"/>
    </location>
</feature>
<organism evidence="2 3">
    <name type="scientific">Lophiotrema nucula</name>
    <dbReference type="NCBI Taxonomy" id="690887"/>
    <lineage>
        <taxon>Eukaryota</taxon>
        <taxon>Fungi</taxon>
        <taxon>Dikarya</taxon>
        <taxon>Ascomycota</taxon>
        <taxon>Pezizomycotina</taxon>
        <taxon>Dothideomycetes</taxon>
        <taxon>Pleosporomycetidae</taxon>
        <taxon>Pleosporales</taxon>
        <taxon>Lophiotremataceae</taxon>
        <taxon>Lophiotrema</taxon>
    </lineage>
</organism>
<evidence type="ECO:0000256" key="1">
    <source>
        <dbReference type="SAM" id="Phobius"/>
    </source>
</evidence>
<feature type="transmembrane region" description="Helical" evidence="1">
    <location>
        <begin position="292"/>
        <end position="318"/>
    </location>
</feature>
<keyword evidence="1" id="KW-0812">Transmembrane</keyword>
<reference evidence="2" key="1">
    <citation type="journal article" date="2020" name="Stud. Mycol.">
        <title>101 Dothideomycetes genomes: a test case for predicting lifestyles and emergence of pathogens.</title>
        <authorList>
            <person name="Haridas S."/>
            <person name="Albert R."/>
            <person name="Binder M."/>
            <person name="Bloem J."/>
            <person name="Labutti K."/>
            <person name="Salamov A."/>
            <person name="Andreopoulos B."/>
            <person name="Baker S."/>
            <person name="Barry K."/>
            <person name="Bills G."/>
            <person name="Bluhm B."/>
            <person name="Cannon C."/>
            <person name="Castanera R."/>
            <person name="Culley D."/>
            <person name="Daum C."/>
            <person name="Ezra D."/>
            <person name="Gonzalez J."/>
            <person name="Henrissat B."/>
            <person name="Kuo A."/>
            <person name="Liang C."/>
            <person name="Lipzen A."/>
            <person name="Lutzoni F."/>
            <person name="Magnuson J."/>
            <person name="Mondo S."/>
            <person name="Nolan M."/>
            <person name="Ohm R."/>
            <person name="Pangilinan J."/>
            <person name="Park H.-J."/>
            <person name="Ramirez L."/>
            <person name="Alfaro M."/>
            <person name="Sun H."/>
            <person name="Tritt A."/>
            <person name="Yoshinaga Y."/>
            <person name="Zwiers L.-H."/>
            <person name="Turgeon B."/>
            <person name="Goodwin S."/>
            <person name="Spatafora J."/>
            <person name="Crous P."/>
            <person name="Grigoriev I."/>
        </authorList>
    </citation>
    <scope>NUCLEOTIDE SEQUENCE</scope>
    <source>
        <strain evidence="2">CBS 627.86</strain>
    </source>
</reference>
<sequence>MPVNAPCITATPARLGWVPEPRNRGTAGIIWSCLLVLFVCTWSVMHHNLPRKDEGFSTTFWRKLRWATLAITAPELLTLFAIMQWNAARRSIRDMHNLGIRDWTETHAFYANAGGFVLEAPDCPPFPINATSISYLISKGKLEMPRTTEREIWDRSKADRCAKWVAVIQTGWLFCNIVVRAIQRLPVTPLELFTMAFVVPTLATQYFWWRKAQNAETPIHLRVEWDIRDMLCEAGPDAAVPYIDTPMDFVEKPVWDGWKRRLRLLHFGGLQERPLTRIPNDYSPPPTGKEAAFIWIISVVHAGIHCLATLTLLGVMILGGLVPVLSTSSWFDFTFNLLWIWVREAKKKTLLREWTFSSLVSCAYILYIAARLVILAEVISVFRSLPAAAYRQVSWMALWPHVG</sequence>
<feature type="transmembrane region" description="Helical" evidence="1">
    <location>
        <begin position="25"/>
        <end position="44"/>
    </location>
</feature>